<gene>
    <name evidence="2" type="primary">3</name>
    <name evidence="2" type="ORF">SEA_FUZZBUSTER_3</name>
</gene>
<protein>
    <submittedName>
        <fullName evidence="2">Uncharacterized protein</fullName>
    </submittedName>
</protein>
<accession>A0A516KUY2</accession>
<evidence type="ECO:0000313" key="3">
    <source>
        <dbReference type="Proteomes" id="UP000315280"/>
    </source>
</evidence>
<organism evidence="2 3">
    <name type="scientific">Microbacterium phage FuzzBuster</name>
    <dbReference type="NCBI Taxonomy" id="2590935"/>
    <lineage>
        <taxon>Viruses</taxon>
        <taxon>Duplodnaviria</taxon>
        <taxon>Heunggongvirae</taxon>
        <taxon>Uroviricota</taxon>
        <taxon>Caudoviricetes</taxon>
        <taxon>Hodgkinviridae</taxon>
        <taxon>Fuzzbustervirus</taxon>
        <taxon>Fuzzbustervirus fuzzbuster</taxon>
    </lineage>
</organism>
<feature type="region of interest" description="Disordered" evidence="1">
    <location>
        <begin position="122"/>
        <end position="146"/>
    </location>
</feature>
<sequence length="146" mass="16143">MSAKKKSLRDIGRKRAERRGGRIELEPMIARMREDYGGGIPSLATIDPAARSYAAQRAYRAAPRPGDTLDGFCRGAFGRDSYGAKTVIAAGVRGESIWIVVDEAGHLLLAQDVTADDIEGWRADAEQADREAEEWERYDRSTEGDR</sequence>
<name>A0A516KUY2_9CAUD</name>
<evidence type="ECO:0000256" key="1">
    <source>
        <dbReference type="SAM" id="MobiDB-lite"/>
    </source>
</evidence>
<proteinExistence type="predicted"/>
<evidence type="ECO:0000313" key="2">
    <source>
        <dbReference type="EMBL" id="QDP45487.1"/>
    </source>
</evidence>
<reference evidence="2 3" key="1">
    <citation type="submission" date="2019-06" db="EMBL/GenBank/DDBJ databases">
        <authorList>
            <person name="Austin C.R."/>
            <person name="Baumgardner C.A."/>
            <person name="Baysinger H.J."/>
            <person name="David A.M."/>
            <person name="Folse N.B."/>
            <person name="Gammon C.A."/>
            <person name="Garcia V.M."/>
            <person name="Gobble C.S."/>
            <person name="Herold B.N."/>
            <person name="Huamancondor M.S."/>
            <person name="Matheson G.R."/>
            <person name="Mondragon I."/>
            <person name="Nemes S.A."/>
            <person name="Neri L.M."/>
            <person name="Renaud V.D."/>
            <person name="Rigsbee E.A."/>
            <person name="Rockette B.M."/>
            <person name="Santiago M.R."/>
            <person name="Savage M.D."/>
            <person name="Simpson J.M."/>
            <person name="Slentz J.N."/>
            <person name="Spencer B.G."/>
            <person name="White D.J."/>
            <person name="Yarboro C.B."/>
            <person name="Anderson E.L."/>
            <person name="Wallen J.R."/>
            <person name="Gainey M.D."/>
            <person name="Garlena R.A."/>
            <person name="Russell D.A."/>
            <person name="Pope W.H."/>
            <person name="Jacobs-Sera D."/>
            <person name="Hatfull G.F."/>
        </authorList>
    </citation>
    <scope>NUCLEOTIDE SEQUENCE [LARGE SCALE GENOMIC DNA]</scope>
</reference>
<dbReference type="EMBL" id="MN062720">
    <property type="protein sequence ID" value="QDP45487.1"/>
    <property type="molecule type" value="Genomic_DNA"/>
</dbReference>
<dbReference type="Proteomes" id="UP000315280">
    <property type="component" value="Segment"/>
</dbReference>
<keyword evidence="3" id="KW-1185">Reference proteome</keyword>